<accession>A0A9D3PWG9</accession>
<sequence>MITDLGDVIYTSRLEDNEQPDPAEAVQENSLLTVQALESRLQSGTASIQDLQRDLEEKERVIVQSVQALTDLISGRKHALPRADQEGLVSMWDEDEEEEDLDEEMPMMPAAPPSLVENVWQRVIEDQLVVGVQLTADAALSVERVSVSFLAEAGQGLVPAIVQTRSRSFRLGQPPLPTPVPLSHPEPAAKRKKCDHTSRTSIDSAQRLTVTAVTKLSPLLASAHLKCRVMLHSVHLEDAATPWRTRGPVATYCGYVSLDIQDVAKGKFSPHLLNDCTLTTADAAEDLLSLLAVSDAWSFQISCSDHTLSDVSQWLLGPMQCERVAVSPDFLLSKPVGSSAVILCKWQKRTPFQGELLIHSSSWHRLLQFLDSMCRLLPPSYQVQPLRKRGVEDLAQALASALEKEVLALREGVSSLLSAGGGEGQEGKDRAGVTLDPAPAESVDELQRRRAEWERERERSRRRLSPLVEVEHYRRLTASLSQVQLEGDMAAHSLWEAQSVPPASHLHSFLAATPNI</sequence>
<dbReference type="Proteomes" id="UP001046870">
    <property type="component" value="Chromosome 12"/>
</dbReference>
<protein>
    <submittedName>
        <fullName evidence="3">Uncharacterized protein</fullName>
    </submittedName>
</protein>
<keyword evidence="4" id="KW-1185">Reference proteome</keyword>
<dbReference type="EMBL" id="JAFDVH010000012">
    <property type="protein sequence ID" value="KAG7467169.1"/>
    <property type="molecule type" value="Genomic_DNA"/>
</dbReference>
<gene>
    <name evidence="3" type="ORF">MATL_G00150540</name>
</gene>
<dbReference type="GO" id="GO:2000042">
    <property type="term" value="P:negative regulation of double-strand break repair via homologous recombination"/>
    <property type="evidence" value="ECO:0007669"/>
    <property type="project" value="TreeGrafter"/>
</dbReference>
<dbReference type="GO" id="GO:0043240">
    <property type="term" value="C:Fanconi anaemia nuclear complex"/>
    <property type="evidence" value="ECO:0007669"/>
    <property type="project" value="InterPro"/>
</dbReference>
<proteinExistence type="predicted"/>
<dbReference type="OrthoDB" id="1917888at2759"/>
<keyword evidence="1" id="KW-0175">Coiled coil</keyword>
<name>A0A9D3PWG9_MEGAT</name>
<evidence type="ECO:0000313" key="3">
    <source>
        <dbReference type="EMBL" id="KAG7467169.1"/>
    </source>
</evidence>
<evidence type="ECO:0000313" key="4">
    <source>
        <dbReference type="Proteomes" id="UP001046870"/>
    </source>
</evidence>
<dbReference type="InterPro" id="IPR033333">
    <property type="entry name" value="FANCB"/>
</dbReference>
<dbReference type="GO" id="GO:1990414">
    <property type="term" value="P:replication-born double-strand break repair via sister chromatid exchange"/>
    <property type="evidence" value="ECO:0007669"/>
    <property type="project" value="TreeGrafter"/>
</dbReference>
<reference evidence="3" key="1">
    <citation type="submission" date="2021-01" db="EMBL/GenBank/DDBJ databases">
        <authorList>
            <person name="Zahm M."/>
            <person name="Roques C."/>
            <person name="Cabau C."/>
            <person name="Klopp C."/>
            <person name="Donnadieu C."/>
            <person name="Jouanno E."/>
            <person name="Lampietro C."/>
            <person name="Louis A."/>
            <person name="Herpin A."/>
            <person name="Echchiki A."/>
            <person name="Berthelot C."/>
            <person name="Parey E."/>
            <person name="Roest-Crollius H."/>
            <person name="Braasch I."/>
            <person name="Postlethwait J."/>
            <person name="Bobe J."/>
            <person name="Montfort J."/>
            <person name="Bouchez O."/>
            <person name="Begum T."/>
            <person name="Mejri S."/>
            <person name="Adams A."/>
            <person name="Chen W.-J."/>
            <person name="Guiguen Y."/>
        </authorList>
    </citation>
    <scope>NUCLEOTIDE SEQUENCE</scope>
    <source>
        <strain evidence="3">YG-15Mar2019-1</strain>
        <tissue evidence="3">Brain</tissue>
    </source>
</reference>
<dbReference type="PANTHER" id="PTHR28450">
    <property type="entry name" value="FANCONI ANEMIA GROUP B PROTEIN"/>
    <property type="match status" value="1"/>
</dbReference>
<dbReference type="PANTHER" id="PTHR28450:SF1">
    <property type="entry name" value="FANCONI ANEMIA GROUP B PROTEIN"/>
    <property type="match status" value="1"/>
</dbReference>
<dbReference type="GO" id="GO:1905168">
    <property type="term" value="P:positive regulation of double-strand break repair via homologous recombination"/>
    <property type="evidence" value="ECO:0007669"/>
    <property type="project" value="TreeGrafter"/>
</dbReference>
<dbReference type="GO" id="GO:0036297">
    <property type="term" value="P:interstrand cross-link repair"/>
    <property type="evidence" value="ECO:0007669"/>
    <property type="project" value="InterPro"/>
</dbReference>
<dbReference type="AlphaFoldDB" id="A0A9D3PWG9"/>
<comment type="caution">
    <text evidence="3">The sequence shown here is derived from an EMBL/GenBank/DDBJ whole genome shotgun (WGS) entry which is preliminary data.</text>
</comment>
<evidence type="ECO:0000256" key="1">
    <source>
        <dbReference type="SAM" id="Coils"/>
    </source>
</evidence>
<feature type="region of interest" description="Disordered" evidence="2">
    <location>
        <begin position="418"/>
        <end position="443"/>
    </location>
</feature>
<feature type="coiled-coil region" evidence="1">
    <location>
        <begin position="34"/>
        <end position="68"/>
    </location>
</feature>
<organism evidence="3 4">
    <name type="scientific">Megalops atlanticus</name>
    <name type="common">Tarpon</name>
    <name type="synonym">Clupea gigantea</name>
    <dbReference type="NCBI Taxonomy" id="7932"/>
    <lineage>
        <taxon>Eukaryota</taxon>
        <taxon>Metazoa</taxon>
        <taxon>Chordata</taxon>
        <taxon>Craniata</taxon>
        <taxon>Vertebrata</taxon>
        <taxon>Euteleostomi</taxon>
        <taxon>Actinopterygii</taxon>
        <taxon>Neopterygii</taxon>
        <taxon>Teleostei</taxon>
        <taxon>Elopiformes</taxon>
        <taxon>Megalopidae</taxon>
        <taxon>Megalops</taxon>
    </lineage>
</organism>
<evidence type="ECO:0000256" key="2">
    <source>
        <dbReference type="SAM" id="MobiDB-lite"/>
    </source>
</evidence>